<keyword evidence="3" id="KW-1185">Reference proteome</keyword>
<dbReference type="EMBL" id="JBFOLJ010000008">
    <property type="protein sequence ID" value="KAL2514195.1"/>
    <property type="molecule type" value="Genomic_DNA"/>
</dbReference>
<accession>A0ABD1TN86</accession>
<protein>
    <submittedName>
        <fullName evidence="2">Exocyst complex component EXO84C</fullName>
    </submittedName>
</protein>
<dbReference type="Proteomes" id="UP001604277">
    <property type="component" value="Unassembled WGS sequence"/>
</dbReference>
<dbReference type="InterPro" id="IPR033961">
    <property type="entry name" value="Exo84"/>
</dbReference>
<reference evidence="3" key="1">
    <citation type="submission" date="2024-07" db="EMBL/GenBank/DDBJ databases">
        <title>Two chromosome-level genome assemblies of Korean endemic species Abeliophyllum distichum and Forsythia ovata (Oleaceae).</title>
        <authorList>
            <person name="Jang H."/>
        </authorList>
    </citation>
    <scope>NUCLEOTIDE SEQUENCE [LARGE SCALE GENOMIC DNA]</scope>
</reference>
<comment type="caution">
    <text evidence="2">The sequence shown here is derived from an EMBL/GenBank/DDBJ whole genome shotgun (WGS) entry which is preliminary data.</text>
</comment>
<evidence type="ECO:0000256" key="1">
    <source>
        <dbReference type="ARBA" id="ARBA00022448"/>
    </source>
</evidence>
<dbReference type="PANTHER" id="PTHR21426:SF2">
    <property type="entry name" value="EXOCYST COMPLEX COMPONENT EXO84C"/>
    <property type="match status" value="1"/>
</dbReference>
<evidence type="ECO:0000313" key="3">
    <source>
        <dbReference type="Proteomes" id="UP001604277"/>
    </source>
</evidence>
<organism evidence="2 3">
    <name type="scientific">Forsythia ovata</name>
    <dbReference type="NCBI Taxonomy" id="205694"/>
    <lineage>
        <taxon>Eukaryota</taxon>
        <taxon>Viridiplantae</taxon>
        <taxon>Streptophyta</taxon>
        <taxon>Embryophyta</taxon>
        <taxon>Tracheophyta</taxon>
        <taxon>Spermatophyta</taxon>
        <taxon>Magnoliopsida</taxon>
        <taxon>eudicotyledons</taxon>
        <taxon>Gunneridae</taxon>
        <taxon>Pentapetalae</taxon>
        <taxon>asterids</taxon>
        <taxon>lamiids</taxon>
        <taxon>Lamiales</taxon>
        <taxon>Oleaceae</taxon>
        <taxon>Forsythieae</taxon>
        <taxon>Forsythia</taxon>
    </lineage>
</organism>
<sequence>MVGSSEEEYDVPSMESVTPQSKIDTIYQSKTKKGIMKICFELLDLKDADSIQACEINDMVSTEVEDQRMQFLEHIDVLLAEHKIEEAIEVIDTEERSHPELKESRDGETRLGGQIYLDGKREYLIWDSDPLSSLPFQALFGKLQQLAAVAGDIGRQKIQMVLLARLTETVLVMWLSD</sequence>
<gene>
    <name evidence="2" type="ORF">Fot_28166</name>
</gene>
<name>A0ABD1TN86_9LAMI</name>
<keyword evidence="1" id="KW-0813">Transport</keyword>
<proteinExistence type="predicted"/>
<evidence type="ECO:0000313" key="2">
    <source>
        <dbReference type="EMBL" id="KAL2514195.1"/>
    </source>
</evidence>
<dbReference type="AlphaFoldDB" id="A0ABD1TN86"/>
<dbReference type="PANTHER" id="PTHR21426">
    <property type="entry name" value="EXOCYST COMPLEX COMPONENT 8"/>
    <property type="match status" value="1"/>
</dbReference>